<dbReference type="AlphaFoldDB" id="A0A370TCZ3"/>
<dbReference type="GO" id="GO:0034496">
    <property type="term" value="P:multivesicular body membrane disassembly"/>
    <property type="evidence" value="ECO:0007669"/>
    <property type="project" value="TreeGrafter"/>
</dbReference>
<dbReference type="GO" id="GO:0005775">
    <property type="term" value="C:vacuolar lumen"/>
    <property type="evidence" value="ECO:0007669"/>
    <property type="project" value="TreeGrafter"/>
</dbReference>
<evidence type="ECO:0000256" key="9">
    <source>
        <dbReference type="ARBA" id="ARBA00022801"/>
    </source>
</evidence>
<comment type="subunit">
    <text evidence="5">Binds to both phosphatidylinositol (PI) and phosphatidylinositol 3,5-bisphosphate (PIP2).</text>
</comment>
<comment type="catalytic activity">
    <reaction evidence="1">
        <text>a triacylglycerol + H2O = a diacylglycerol + a fatty acid + H(+)</text>
        <dbReference type="Rhea" id="RHEA:12044"/>
        <dbReference type="ChEBI" id="CHEBI:15377"/>
        <dbReference type="ChEBI" id="CHEBI:15378"/>
        <dbReference type="ChEBI" id="CHEBI:17855"/>
        <dbReference type="ChEBI" id="CHEBI:18035"/>
        <dbReference type="ChEBI" id="CHEBI:28868"/>
        <dbReference type="EC" id="3.1.1.3"/>
    </reaction>
</comment>
<keyword evidence="9" id="KW-0378">Hydrolase</keyword>
<comment type="caution">
    <text evidence="20">The sequence shown here is derived from an EMBL/GenBank/DDBJ whole genome shotgun (WGS) entry which is preliminary data.</text>
</comment>
<feature type="signal peptide" evidence="19">
    <location>
        <begin position="1"/>
        <end position="34"/>
    </location>
</feature>
<gene>
    <name evidence="20" type="ORF">BP5553_09524</name>
</gene>
<dbReference type="GO" id="GO:0034727">
    <property type="term" value="P:piecemeal microautophagy of the nucleus"/>
    <property type="evidence" value="ECO:0007669"/>
    <property type="project" value="TreeGrafter"/>
</dbReference>
<proteinExistence type="inferred from homology"/>
<dbReference type="InterPro" id="IPR050805">
    <property type="entry name" value="ATG15_Lipase"/>
</dbReference>
<feature type="compositionally biased region" description="Pro residues" evidence="18">
    <location>
        <begin position="46"/>
        <end position="62"/>
    </location>
</feature>
<evidence type="ECO:0000256" key="7">
    <source>
        <dbReference type="ARBA" id="ARBA00022692"/>
    </source>
</evidence>
<evidence type="ECO:0000256" key="4">
    <source>
        <dbReference type="ARBA" id="ARBA00010701"/>
    </source>
</evidence>
<dbReference type="GO" id="GO:0004620">
    <property type="term" value="F:phospholipase activity"/>
    <property type="evidence" value="ECO:0007669"/>
    <property type="project" value="TreeGrafter"/>
</dbReference>
<organism evidence="20 21">
    <name type="scientific">Venustampulla echinocandica</name>
    <dbReference type="NCBI Taxonomy" id="2656787"/>
    <lineage>
        <taxon>Eukaryota</taxon>
        <taxon>Fungi</taxon>
        <taxon>Dikarya</taxon>
        <taxon>Ascomycota</taxon>
        <taxon>Pezizomycotina</taxon>
        <taxon>Leotiomycetes</taxon>
        <taxon>Helotiales</taxon>
        <taxon>Pleuroascaceae</taxon>
        <taxon>Venustampulla</taxon>
    </lineage>
</organism>
<dbReference type="GO" id="GO:0046461">
    <property type="term" value="P:neutral lipid catabolic process"/>
    <property type="evidence" value="ECO:0007669"/>
    <property type="project" value="TreeGrafter"/>
</dbReference>
<evidence type="ECO:0000256" key="8">
    <source>
        <dbReference type="ARBA" id="ARBA00022753"/>
    </source>
</evidence>
<evidence type="ECO:0000256" key="18">
    <source>
        <dbReference type="SAM" id="MobiDB-lite"/>
    </source>
</evidence>
<dbReference type="CDD" id="cd00519">
    <property type="entry name" value="Lipase_3"/>
    <property type="match status" value="1"/>
</dbReference>
<keyword evidence="21" id="KW-1185">Reference proteome</keyword>
<evidence type="ECO:0000256" key="15">
    <source>
        <dbReference type="ARBA" id="ARBA00023136"/>
    </source>
</evidence>
<dbReference type="EMBL" id="NPIC01000011">
    <property type="protein sequence ID" value="RDL32122.1"/>
    <property type="molecule type" value="Genomic_DNA"/>
</dbReference>
<feature type="chain" id="PRO_5016770412" description="triacylglycerol lipase" evidence="19">
    <location>
        <begin position="35"/>
        <end position="696"/>
    </location>
</feature>
<evidence type="ECO:0000256" key="6">
    <source>
        <dbReference type="ARBA" id="ARBA00013279"/>
    </source>
</evidence>
<dbReference type="Gene3D" id="3.40.50.1820">
    <property type="entry name" value="alpha/beta hydrolase"/>
    <property type="match status" value="1"/>
</dbReference>
<evidence type="ECO:0000313" key="21">
    <source>
        <dbReference type="Proteomes" id="UP000254866"/>
    </source>
</evidence>
<keyword evidence="19" id="KW-0732">Signal</keyword>
<evidence type="ECO:0000256" key="2">
    <source>
        <dbReference type="ARBA" id="ARBA00004270"/>
    </source>
</evidence>
<dbReference type="SUPFAM" id="SSF53474">
    <property type="entry name" value="alpha/beta-Hydrolases"/>
    <property type="match status" value="1"/>
</dbReference>
<evidence type="ECO:0000256" key="17">
    <source>
        <dbReference type="ARBA" id="ARBA00029828"/>
    </source>
</evidence>
<evidence type="ECO:0000313" key="20">
    <source>
        <dbReference type="EMBL" id="RDL32122.1"/>
    </source>
</evidence>
<name>A0A370TCZ3_9HELO</name>
<feature type="compositionally biased region" description="Low complexity" evidence="18">
    <location>
        <begin position="475"/>
        <end position="493"/>
    </location>
</feature>
<keyword evidence="7" id="KW-0812">Transmembrane</keyword>
<evidence type="ECO:0000256" key="3">
    <source>
        <dbReference type="ARBA" id="ARBA00004343"/>
    </source>
</evidence>
<dbReference type="InterPro" id="IPR029058">
    <property type="entry name" value="AB_hydrolase_fold"/>
</dbReference>
<evidence type="ECO:0000256" key="14">
    <source>
        <dbReference type="ARBA" id="ARBA00023098"/>
    </source>
</evidence>
<evidence type="ECO:0000256" key="13">
    <source>
        <dbReference type="ARBA" id="ARBA00023006"/>
    </source>
</evidence>
<evidence type="ECO:0000256" key="10">
    <source>
        <dbReference type="ARBA" id="ARBA00022963"/>
    </source>
</evidence>
<dbReference type="GO" id="GO:0032585">
    <property type="term" value="C:multivesicular body membrane"/>
    <property type="evidence" value="ECO:0007669"/>
    <property type="project" value="UniProtKB-SubCell"/>
</dbReference>
<dbReference type="GO" id="GO:0004806">
    <property type="term" value="F:triacylglycerol lipase activity"/>
    <property type="evidence" value="ECO:0007669"/>
    <property type="project" value="UniProtKB-EC"/>
</dbReference>
<keyword evidence="16" id="KW-0325">Glycoprotein</keyword>
<keyword evidence="13" id="KW-0072">Autophagy</keyword>
<dbReference type="FunFam" id="3.40.50.1820:FF:000129">
    <property type="entry name" value="Autophagy related lipase Atg15, putative"/>
    <property type="match status" value="1"/>
</dbReference>
<accession>A0A370TCZ3</accession>
<dbReference type="OrthoDB" id="58570at2759"/>
<dbReference type="RefSeq" id="XP_031866054.1">
    <property type="nucleotide sequence ID" value="XM_032018147.1"/>
</dbReference>
<keyword evidence="11" id="KW-0735">Signal-anchor</keyword>
<feature type="region of interest" description="Disordered" evidence="18">
    <location>
        <begin position="547"/>
        <end position="567"/>
    </location>
</feature>
<dbReference type="PANTHER" id="PTHR47175">
    <property type="entry name" value="LIPASE ATG15-RELATED"/>
    <property type="match status" value="1"/>
</dbReference>
<evidence type="ECO:0000256" key="12">
    <source>
        <dbReference type="ARBA" id="ARBA00022989"/>
    </source>
</evidence>
<evidence type="ECO:0000256" key="11">
    <source>
        <dbReference type="ARBA" id="ARBA00022968"/>
    </source>
</evidence>
<dbReference type="PANTHER" id="PTHR47175:SF2">
    <property type="entry name" value="LIPASE ATG15-RELATED"/>
    <property type="match status" value="1"/>
</dbReference>
<evidence type="ECO:0000256" key="19">
    <source>
        <dbReference type="SAM" id="SignalP"/>
    </source>
</evidence>
<dbReference type="STRING" id="2656787.A0A370TCZ3"/>
<feature type="region of interest" description="Disordered" evidence="18">
    <location>
        <begin position="39"/>
        <end position="69"/>
    </location>
</feature>
<keyword evidence="12" id="KW-1133">Transmembrane helix</keyword>
<keyword evidence="14" id="KW-0443">Lipid metabolism</keyword>
<feature type="compositionally biased region" description="Polar residues" evidence="18">
    <location>
        <begin position="627"/>
        <end position="636"/>
    </location>
</feature>
<evidence type="ECO:0000256" key="5">
    <source>
        <dbReference type="ARBA" id="ARBA00011137"/>
    </source>
</evidence>
<keyword evidence="15" id="KW-0472">Membrane</keyword>
<dbReference type="Proteomes" id="UP000254866">
    <property type="component" value="Unassembled WGS sequence"/>
</dbReference>
<sequence length="696" mass="75632">MALPRHPTPKCTSAGRVTSRMLLSFLLSAPIATAWNDAARQQHQQYPPPPIPPIFPSLPPDTQPHSPGGENAHVFSLRHVFHQDLNRPADHLRLDVPKSASAVWIESESEDGTLEEVDRPLLVRSSPMTIHRLKDRRPSVVDPMVAAAREYNQVWASSPQAWTFDEVLGPDVTDRDTVLTFAQMAANAYVDTPGQGDWKDVNGGFNRTDDRGFGWESDGLRGYLYADEDYSTIVIGLKGTTLAIWDGDGTTTNDKENDNLFFSCCCGQQGSTFYRTVCDCATGTYTCNLTCLKRSLTKENRYYAAARHLYNNVTALYPNSNVWMSGHSLGGAVSAMIGLTYGIPVLTFQAVPDALPANRLGLPVLPGTDPDRPGQRDYTGAFHFGQNADPIFMGTCNGATASCSYAGYALESACHTGRECVFDVVNDNSTRVSIITHRIIWVINNVLKKYTTVPECKFTPECYDCPLWKEVTGNSSLTTSSTSSSTRTKTRTSTCQTPGWWGCLDETTTGSTTTTSSSTTTTTSTSTCKTPGWFGCNDETTTTSQRVTTTMSTATSTSATTTSSSMTCETPGWFGCNDPTTTPPGSTSRTSVQCKTPGLFWGCHDQTATATLSHPITSPPPLPTSTRANPTASRTTSHSCTSSAWFGLICVDPSPVTTPSSIPNDPSHGKSYCVRRNWLGFCTEWSNMTNPPKEEI</sequence>
<reference evidence="20 21" key="1">
    <citation type="journal article" date="2018" name="IMA Fungus">
        <title>IMA Genome-F 9: Draft genome sequence of Annulohypoxylon stygium, Aspergillus mulundensis, Berkeleyomyces basicola (syn. Thielaviopsis basicola), Ceratocystis smalleyi, two Cercospora beticola strains, Coleophoma cylindrospora, Fusarium fracticaudum, Phialophora cf. hyalina, and Morchella septimelata.</title>
        <authorList>
            <person name="Wingfield B.D."/>
            <person name="Bills G.F."/>
            <person name="Dong Y."/>
            <person name="Huang W."/>
            <person name="Nel W.J."/>
            <person name="Swalarsk-Parry B.S."/>
            <person name="Vaghefi N."/>
            <person name="Wilken P.M."/>
            <person name="An Z."/>
            <person name="de Beer Z.W."/>
            <person name="De Vos L."/>
            <person name="Chen L."/>
            <person name="Duong T.A."/>
            <person name="Gao Y."/>
            <person name="Hammerbacher A."/>
            <person name="Kikkert J.R."/>
            <person name="Li Y."/>
            <person name="Li H."/>
            <person name="Li K."/>
            <person name="Li Q."/>
            <person name="Liu X."/>
            <person name="Ma X."/>
            <person name="Naidoo K."/>
            <person name="Pethybridge S.J."/>
            <person name="Sun J."/>
            <person name="Steenkamp E.T."/>
            <person name="van der Nest M.A."/>
            <person name="van Wyk S."/>
            <person name="Wingfield M.J."/>
            <person name="Xiong C."/>
            <person name="Yue Q."/>
            <person name="Zhang X."/>
        </authorList>
    </citation>
    <scope>NUCLEOTIDE SEQUENCE [LARGE SCALE GENOMIC DNA]</scope>
    <source>
        <strain evidence="20 21">BP 5553</strain>
    </source>
</reference>
<comment type="similarity">
    <text evidence="4">Belongs to the AB hydrolase superfamily. Lipase family.</text>
</comment>
<dbReference type="GeneID" id="43602373"/>
<evidence type="ECO:0000256" key="1">
    <source>
        <dbReference type="ARBA" id="ARBA00001024"/>
    </source>
</evidence>
<keyword evidence="8" id="KW-0967">Endosome</keyword>
<evidence type="ECO:0000256" key="16">
    <source>
        <dbReference type="ARBA" id="ARBA00023180"/>
    </source>
</evidence>
<feature type="region of interest" description="Disordered" evidence="18">
    <location>
        <begin position="613"/>
        <end position="636"/>
    </location>
</feature>
<comment type="subcellular location">
    <subcellularLocation>
        <location evidence="3">Endosome</location>
        <location evidence="3">Multivesicular body membrane</location>
        <topology evidence="3">Single-pass type II membrane protein</topology>
    </subcellularLocation>
    <subcellularLocation>
        <location evidence="2">Prevacuolar compartment membrane</location>
        <topology evidence="2">Single-pass type II membrane protein</topology>
    </subcellularLocation>
</comment>
<feature type="region of interest" description="Disordered" evidence="18">
    <location>
        <begin position="474"/>
        <end position="493"/>
    </location>
</feature>
<keyword evidence="10" id="KW-0442">Lipid degradation</keyword>
<protein>
    <recommendedName>
        <fullName evidence="6">triacylglycerol lipase</fullName>
        <ecNumber evidence="6">3.1.1.3</ecNumber>
    </recommendedName>
    <alternativeName>
        <fullName evidence="17">Autophagy-related protein 15</fullName>
    </alternativeName>
</protein>
<dbReference type="EC" id="3.1.1.3" evidence="6"/>
<dbReference type="GO" id="GO:0006660">
    <property type="term" value="P:phosphatidylserine catabolic process"/>
    <property type="evidence" value="ECO:0007669"/>
    <property type="project" value="TreeGrafter"/>
</dbReference>